<reference evidence="2 3" key="1">
    <citation type="submission" date="2019-07" db="EMBL/GenBank/DDBJ databases">
        <title>Whole genome shotgun sequence of Reyranella soli NBRC 108950.</title>
        <authorList>
            <person name="Hosoyama A."/>
            <person name="Uohara A."/>
            <person name="Ohji S."/>
            <person name="Ichikawa N."/>
        </authorList>
    </citation>
    <scope>NUCLEOTIDE SEQUENCE [LARGE SCALE GENOMIC DNA]</scope>
    <source>
        <strain evidence="2 3">NBRC 108950</strain>
    </source>
</reference>
<evidence type="ECO:0000256" key="1">
    <source>
        <dbReference type="SAM" id="MobiDB-lite"/>
    </source>
</evidence>
<dbReference type="Proteomes" id="UP000321058">
    <property type="component" value="Unassembled WGS sequence"/>
</dbReference>
<dbReference type="RefSeq" id="WP_147144964.1">
    <property type="nucleotide sequence ID" value="NZ_BKAJ01000003.1"/>
</dbReference>
<keyword evidence="3" id="KW-1185">Reference proteome</keyword>
<proteinExistence type="predicted"/>
<sequence>MAKNRIVDTVADAVVRAELAIVRTGRQAVQAVNRKIGAGKRKVTTKKKAAKKSTRKAVSRAKRSVRKVARKVAPKAARKAAKRARR</sequence>
<dbReference type="AlphaFoldDB" id="A0A512N1M3"/>
<protein>
    <submittedName>
        <fullName evidence="2">Uncharacterized protein</fullName>
    </submittedName>
</protein>
<dbReference type="EMBL" id="BKAJ01000003">
    <property type="protein sequence ID" value="GEP52878.1"/>
    <property type="molecule type" value="Genomic_DNA"/>
</dbReference>
<evidence type="ECO:0000313" key="3">
    <source>
        <dbReference type="Proteomes" id="UP000321058"/>
    </source>
</evidence>
<feature type="region of interest" description="Disordered" evidence="1">
    <location>
        <begin position="39"/>
        <end position="86"/>
    </location>
</feature>
<organism evidence="2 3">
    <name type="scientific">Reyranella soli</name>
    <dbReference type="NCBI Taxonomy" id="1230389"/>
    <lineage>
        <taxon>Bacteria</taxon>
        <taxon>Pseudomonadati</taxon>
        <taxon>Pseudomonadota</taxon>
        <taxon>Alphaproteobacteria</taxon>
        <taxon>Hyphomicrobiales</taxon>
        <taxon>Reyranellaceae</taxon>
        <taxon>Reyranella</taxon>
    </lineage>
</organism>
<accession>A0A512N1M3</accession>
<evidence type="ECO:0000313" key="2">
    <source>
        <dbReference type="EMBL" id="GEP52878.1"/>
    </source>
</evidence>
<gene>
    <name evidence="2" type="ORF">RSO01_00440</name>
</gene>
<comment type="caution">
    <text evidence="2">The sequence shown here is derived from an EMBL/GenBank/DDBJ whole genome shotgun (WGS) entry which is preliminary data.</text>
</comment>
<name>A0A512N1M3_9HYPH</name>